<organism evidence="3 4">
    <name type="scientific">Xenopus tropicalis</name>
    <name type="common">Western clawed frog</name>
    <name type="synonym">Silurana tropicalis</name>
    <dbReference type="NCBI Taxonomy" id="8364"/>
    <lineage>
        <taxon>Eukaryota</taxon>
        <taxon>Metazoa</taxon>
        <taxon>Chordata</taxon>
        <taxon>Craniata</taxon>
        <taxon>Vertebrata</taxon>
        <taxon>Euteleostomi</taxon>
        <taxon>Amphibia</taxon>
        <taxon>Batrachia</taxon>
        <taxon>Anura</taxon>
        <taxon>Pipoidea</taxon>
        <taxon>Pipidae</taxon>
        <taxon>Xenopodinae</taxon>
        <taxon>Xenopus</taxon>
        <taxon>Silurana</taxon>
    </lineage>
</organism>
<evidence type="ECO:0000256" key="1">
    <source>
        <dbReference type="SAM" id="SignalP"/>
    </source>
</evidence>
<reference evidence="4" key="1">
    <citation type="submission" date="2025-08" db="UniProtKB">
        <authorList>
            <consortium name="RefSeq"/>
        </authorList>
    </citation>
    <scope>IDENTIFICATION</scope>
    <source>
        <strain evidence="4">Nigerian</strain>
        <tissue evidence="4">Liver and blood</tissue>
    </source>
</reference>
<name>A0A8J1IYL1_XENTR</name>
<dbReference type="SUPFAM" id="SSF57256">
    <property type="entry name" value="Elafin-like"/>
    <property type="match status" value="3"/>
</dbReference>
<dbReference type="Gene3D" id="4.10.75.10">
    <property type="entry name" value="Elafin-like"/>
    <property type="match status" value="3"/>
</dbReference>
<dbReference type="Proteomes" id="UP000008143">
    <property type="component" value="Chromosome 10"/>
</dbReference>
<dbReference type="OrthoDB" id="4473401at2759"/>
<dbReference type="RefSeq" id="XP_031750699.1">
    <property type="nucleotide sequence ID" value="XM_031894839.1"/>
</dbReference>
<protein>
    <submittedName>
        <fullName evidence="4">WAP four-disulfide core domain protein 5</fullName>
    </submittedName>
</protein>
<feature type="domain" description="WAP" evidence="2">
    <location>
        <begin position="22"/>
        <end position="71"/>
    </location>
</feature>
<dbReference type="OMA" id="KEERCNT"/>
<dbReference type="PRINTS" id="PR00003">
    <property type="entry name" value="4DISULPHCORE"/>
</dbReference>
<evidence type="ECO:0000313" key="3">
    <source>
        <dbReference type="Proteomes" id="UP000008143"/>
    </source>
</evidence>
<dbReference type="InterPro" id="IPR050514">
    <property type="entry name" value="WAP_four-disulfide_core"/>
</dbReference>
<keyword evidence="1" id="KW-0732">Signal</keyword>
<dbReference type="Xenbase" id="XB-GENE-29079955">
    <property type="gene designation" value="LOC100489901"/>
</dbReference>
<evidence type="ECO:0000259" key="2">
    <source>
        <dbReference type="PROSITE" id="PS51390"/>
    </source>
</evidence>
<accession>A0A8J1IYL1</accession>
<dbReference type="SMART" id="SM00217">
    <property type="entry name" value="WAP"/>
    <property type="match status" value="3"/>
</dbReference>
<gene>
    <name evidence="4 5" type="primary">LOC100489901</name>
</gene>
<sequence>MMNTGQICVIGLLLCAVGLCTSAAKPGRCPPEAFLAEKYLSHTNRCRSDGDCGGNKKCCMDNGENFCKPPAHERPGACPFGTRVPRKTDYCTSDSMCPVGSKCCFREGGRTCLPSVGVKKGSCPPGIMINCFVPMRSGCQSDSTCPGNEKCCRSGCYSECKPPNF</sequence>
<dbReference type="GO" id="GO:0030414">
    <property type="term" value="F:peptidase inhibitor activity"/>
    <property type="evidence" value="ECO:0007669"/>
    <property type="project" value="InterPro"/>
</dbReference>
<dbReference type="PANTHER" id="PTHR19441">
    <property type="entry name" value="WHEY ACDIC PROTEIN WAP"/>
    <property type="match status" value="1"/>
</dbReference>
<dbReference type="GeneID" id="100489901"/>
<dbReference type="PROSITE" id="PS51390">
    <property type="entry name" value="WAP"/>
    <property type="match status" value="2"/>
</dbReference>
<feature type="domain" description="WAP" evidence="2">
    <location>
        <begin position="116"/>
        <end position="164"/>
    </location>
</feature>
<keyword evidence="3" id="KW-1185">Reference proteome</keyword>
<proteinExistence type="predicted"/>
<dbReference type="KEGG" id="xtr:100489901"/>
<feature type="signal peptide" evidence="1">
    <location>
        <begin position="1"/>
        <end position="22"/>
    </location>
</feature>
<evidence type="ECO:0000313" key="4">
    <source>
        <dbReference type="RefSeq" id="XP_031750699.1"/>
    </source>
</evidence>
<evidence type="ECO:0000313" key="5">
    <source>
        <dbReference type="Xenbase" id="XB-GENE-29079955"/>
    </source>
</evidence>
<dbReference type="InterPro" id="IPR008197">
    <property type="entry name" value="WAP_dom"/>
</dbReference>
<dbReference type="AlphaFoldDB" id="A0A8J1IYL1"/>
<feature type="chain" id="PRO_5035248727" evidence="1">
    <location>
        <begin position="23"/>
        <end position="165"/>
    </location>
</feature>
<dbReference type="InterPro" id="IPR036645">
    <property type="entry name" value="Elafin-like_sf"/>
</dbReference>
<dbReference type="Pfam" id="PF00095">
    <property type="entry name" value="WAP"/>
    <property type="match status" value="3"/>
</dbReference>
<dbReference type="GO" id="GO:0005576">
    <property type="term" value="C:extracellular region"/>
    <property type="evidence" value="ECO:0007669"/>
    <property type="project" value="InterPro"/>
</dbReference>
<dbReference type="AGR" id="Xenbase:XB-GENE-29079955"/>
<dbReference type="PANTHER" id="PTHR19441:SF98">
    <property type="entry name" value="WAP DOMAIN-CONTAINING PROTEIN"/>
    <property type="match status" value="1"/>
</dbReference>